<gene>
    <name evidence="1" type="ORF">Z519_01630</name>
</gene>
<dbReference type="EMBL" id="KN846981">
    <property type="protein sequence ID" value="KIW98046.1"/>
    <property type="molecule type" value="Genomic_DNA"/>
</dbReference>
<dbReference type="RefSeq" id="XP_016624715.1">
    <property type="nucleotide sequence ID" value="XM_016759387.1"/>
</dbReference>
<organism evidence="1 2">
    <name type="scientific">Cladophialophora bantiana (strain ATCC 10958 / CBS 173.52 / CDC B-1940 / NIH 8579)</name>
    <name type="common">Xylohypha bantiana</name>
    <dbReference type="NCBI Taxonomy" id="1442370"/>
    <lineage>
        <taxon>Eukaryota</taxon>
        <taxon>Fungi</taxon>
        <taxon>Dikarya</taxon>
        <taxon>Ascomycota</taxon>
        <taxon>Pezizomycotina</taxon>
        <taxon>Eurotiomycetes</taxon>
        <taxon>Chaetothyriomycetidae</taxon>
        <taxon>Chaetothyriales</taxon>
        <taxon>Herpotrichiellaceae</taxon>
        <taxon>Cladophialophora</taxon>
    </lineage>
</organism>
<dbReference type="HOGENOM" id="CLU_1408589_0_0_1"/>
<evidence type="ECO:0000313" key="2">
    <source>
        <dbReference type="Proteomes" id="UP000053789"/>
    </source>
</evidence>
<dbReference type="OrthoDB" id="4158831at2759"/>
<sequence>MFAFPFLYDINRTEDTPRFRIIVGCLKGVIDLEYPSSKGQTLLLYTSMVNSIIPLKAISTRVNARAIDIFGRGAIHSALYIDGSVIRPNTCRRFECGSRHQCICPCKPHPHDEHYGTSFCQGAHRDSLGLEQTLVVLLNAKCANLHDMYGLTPSDYARINEEAWMIWQSALQETGYVYDEESGLCHETFLDMF</sequence>
<evidence type="ECO:0000313" key="1">
    <source>
        <dbReference type="EMBL" id="KIW98046.1"/>
    </source>
</evidence>
<keyword evidence="2" id="KW-1185">Reference proteome</keyword>
<protein>
    <submittedName>
        <fullName evidence="1">Uncharacterized protein</fullName>
    </submittedName>
</protein>
<proteinExistence type="predicted"/>
<accession>A0A0D2F7J7</accession>
<dbReference type="AlphaFoldDB" id="A0A0D2F7J7"/>
<dbReference type="Proteomes" id="UP000053789">
    <property type="component" value="Unassembled WGS sequence"/>
</dbReference>
<reference evidence="1" key="1">
    <citation type="submission" date="2015-01" db="EMBL/GenBank/DDBJ databases">
        <title>The Genome Sequence of Cladophialophora bantiana CBS 173.52.</title>
        <authorList>
            <consortium name="The Broad Institute Genomics Platform"/>
            <person name="Cuomo C."/>
            <person name="de Hoog S."/>
            <person name="Gorbushina A."/>
            <person name="Stielow B."/>
            <person name="Teixiera M."/>
            <person name="Abouelleil A."/>
            <person name="Chapman S.B."/>
            <person name="Priest M."/>
            <person name="Young S.K."/>
            <person name="Wortman J."/>
            <person name="Nusbaum C."/>
            <person name="Birren B."/>
        </authorList>
    </citation>
    <scope>NUCLEOTIDE SEQUENCE [LARGE SCALE GENOMIC DNA]</scope>
    <source>
        <strain evidence="1">CBS 173.52</strain>
    </source>
</reference>
<dbReference type="GeneID" id="27694558"/>
<name>A0A0D2F7J7_CLAB1</name>